<protein>
    <submittedName>
        <fullName evidence="2">Uncharacterized protein</fullName>
    </submittedName>
</protein>
<gene>
    <name evidence="2" type="ORF">M1L60_07975</name>
</gene>
<dbReference type="Proteomes" id="UP001523369">
    <property type="component" value="Unassembled WGS sequence"/>
</dbReference>
<name>A0ABT1DI72_9ACTN</name>
<reference evidence="2 3" key="1">
    <citation type="submission" date="2022-06" db="EMBL/GenBank/DDBJ databases">
        <title>New Species of the Genus Actinoplanes, ActinopZanes ferrugineus.</title>
        <authorList>
            <person name="Ding P."/>
        </authorList>
    </citation>
    <scope>NUCLEOTIDE SEQUENCE [LARGE SCALE GENOMIC DNA]</scope>
    <source>
        <strain evidence="2 3">TRM88003</strain>
    </source>
</reference>
<evidence type="ECO:0000256" key="1">
    <source>
        <dbReference type="SAM" id="MobiDB-lite"/>
    </source>
</evidence>
<sequence length="59" mass="6525">MSSRQSNEQPDFERPIDLTDLPERGEKPQPGRIPEHHPDDSGLPGDVPGPSGPDTPRRE</sequence>
<organism evidence="2 3">
    <name type="scientific">Paractinoplanes aksuensis</name>
    <dbReference type="NCBI Taxonomy" id="2939490"/>
    <lineage>
        <taxon>Bacteria</taxon>
        <taxon>Bacillati</taxon>
        <taxon>Actinomycetota</taxon>
        <taxon>Actinomycetes</taxon>
        <taxon>Micromonosporales</taxon>
        <taxon>Micromonosporaceae</taxon>
        <taxon>Paractinoplanes</taxon>
    </lineage>
</organism>
<evidence type="ECO:0000313" key="2">
    <source>
        <dbReference type="EMBL" id="MCO8270533.1"/>
    </source>
</evidence>
<feature type="compositionally biased region" description="Basic and acidic residues" evidence="1">
    <location>
        <begin position="11"/>
        <end position="40"/>
    </location>
</feature>
<evidence type="ECO:0000313" key="3">
    <source>
        <dbReference type="Proteomes" id="UP001523369"/>
    </source>
</evidence>
<dbReference type="EMBL" id="JAMYJR010000006">
    <property type="protein sequence ID" value="MCO8270533.1"/>
    <property type="molecule type" value="Genomic_DNA"/>
</dbReference>
<feature type="region of interest" description="Disordered" evidence="1">
    <location>
        <begin position="1"/>
        <end position="59"/>
    </location>
</feature>
<proteinExistence type="predicted"/>
<accession>A0ABT1DI72</accession>
<comment type="caution">
    <text evidence="2">The sequence shown here is derived from an EMBL/GenBank/DDBJ whole genome shotgun (WGS) entry which is preliminary data.</text>
</comment>
<dbReference type="RefSeq" id="WP_253236669.1">
    <property type="nucleotide sequence ID" value="NZ_JAMYJR010000006.1"/>
</dbReference>
<keyword evidence="3" id="KW-1185">Reference proteome</keyword>